<dbReference type="PANTHER" id="PTHR30481">
    <property type="entry name" value="DNA ADENINE METHYLASE"/>
    <property type="match status" value="1"/>
</dbReference>
<keyword evidence="9" id="KW-1185">Reference proteome</keyword>
<evidence type="ECO:0000256" key="3">
    <source>
        <dbReference type="ARBA" id="ARBA00022603"/>
    </source>
</evidence>
<organism evidence="8 9">
    <name type="scientific">Selenomonas sputigena</name>
    <dbReference type="NCBI Taxonomy" id="69823"/>
    <lineage>
        <taxon>Bacteria</taxon>
        <taxon>Bacillati</taxon>
        <taxon>Bacillota</taxon>
        <taxon>Negativicutes</taxon>
        <taxon>Selenomonadales</taxon>
        <taxon>Selenomonadaceae</taxon>
        <taxon>Selenomonas</taxon>
    </lineage>
</organism>
<evidence type="ECO:0000313" key="9">
    <source>
        <dbReference type="Proteomes" id="UP001559623"/>
    </source>
</evidence>
<dbReference type="Proteomes" id="UP001559623">
    <property type="component" value="Unassembled WGS sequence"/>
</dbReference>
<dbReference type="NCBIfam" id="TIGR00571">
    <property type="entry name" value="dam"/>
    <property type="match status" value="1"/>
</dbReference>
<evidence type="ECO:0000256" key="7">
    <source>
        <dbReference type="RuleBase" id="RU361257"/>
    </source>
</evidence>
<keyword evidence="3 7" id="KW-0489">Methyltransferase</keyword>
<dbReference type="PROSITE" id="PS00092">
    <property type="entry name" value="N6_MTASE"/>
    <property type="match status" value="1"/>
</dbReference>
<dbReference type="PRINTS" id="PR00505">
    <property type="entry name" value="D12N6MTFRASE"/>
</dbReference>
<gene>
    <name evidence="8" type="ORF">QCO44_08060</name>
</gene>
<dbReference type="InterPro" id="IPR029063">
    <property type="entry name" value="SAM-dependent_MTases_sf"/>
</dbReference>
<dbReference type="PANTHER" id="PTHR30481:SF3">
    <property type="entry name" value="DNA ADENINE METHYLASE"/>
    <property type="match status" value="1"/>
</dbReference>
<dbReference type="EC" id="2.1.1.72" evidence="2 7"/>
<dbReference type="InterPro" id="IPR012327">
    <property type="entry name" value="MeTrfase_D12"/>
</dbReference>
<reference evidence="8 9" key="1">
    <citation type="submission" date="2023-04" db="EMBL/GenBank/DDBJ databases">
        <title>Genome Sequence of Selenomonas sputigena ATCC 33150.</title>
        <authorList>
            <person name="Miller D.P."/>
            <person name="Anvari S."/>
            <person name="Polson S.W."/>
            <person name="Macdonald M."/>
            <person name="Mcdowell J.V."/>
        </authorList>
    </citation>
    <scope>NUCLEOTIDE SEQUENCE [LARGE SCALE GENOMIC DNA]</scope>
    <source>
        <strain evidence="8 9">ATCC 33150</strain>
    </source>
</reference>
<dbReference type="GO" id="GO:0008168">
    <property type="term" value="F:methyltransferase activity"/>
    <property type="evidence" value="ECO:0007669"/>
    <property type="project" value="UniProtKB-KW"/>
</dbReference>
<evidence type="ECO:0000256" key="2">
    <source>
        <dbReference type="ARBA" id="ARBA00011900"/>
    </source>
</evidence>
<comment type="catalytic activity">
    <reaction evidence="6 7">
        <text>a 2'-deoxyadenosine in DNA + S-adenosyl-L-methionine = an N(6)-methyl-2'-deoxyadenosine in DNA + S-adenosyl-L-homocysteine + H(+)</text>
        <dbReference type="Rhea" id="RHEA:15197"/>
        <dbReference type="Rhea" id="RHEA-COMP:12418"/>
        <dbReference type="Rhea" id="RHEA-COMP:12419"/>
        <dbReference type="ChEBI" id="CHEBI:15378"/>
        <dbReference type="ChEBI" id="CHEBI:57856"/>
        <dbReference type="ChEBI" id="CHEBI:59789"/>
        <dbReference type="ChEBI" id="CHEBI:90615"/>
        <dbReference type="ChEBI" id="CHEBI:90616"/>
        <dbReference type="EC" id="2.1.1.72"/>
    </reaction>
</comment>
<accession>A0ABV3X5V4</accession>
<dbReference type="GO" id="GO:0032259">
    <property type="term" value="P:methylation"/>
    <property type="evidence" value="ECO:0007669"/>
    <property type="project" value="UniProtKB-KW"/>
</dbReference>
<name>A0ABV3X5V4_9FIRM</name>
<comment type="caution">
    <text evidence="8">The sequence shown here is derived from an EMBL/GenBank/DDBJ whole genome shotgun (WGS) entry which is preliminary data.</text>
</comment>
<evidence type="ECO:0000256" key="6">
    <source>
        <dbReference type="ARBA" id="ARBA00047942"/>
    </source>
</evidence>
<evidence type="ECO:0000256" key="5">
    <source>
        <dbReference type="ARBA" id="ARBA00022691"/>
    </source>
</evidence>
<keyword evidence="4 7" id="KW-0808">Transferase</keyword>
<dbReference type="SUPFAM" id="SSF53335">
    <property type="entry name" value="S-adenosyl-L-methionine-dependent methyltransferases"/>
    <property type="match status" value="1"/>
</dbReference>
<dbReference type="RefSeq" id="WP_368847315.1">
    <property type="nucleotide sequence ID" value="NZ_CP194411.1"/>
</dbReference>
<dbReference type="InterPro" id="IPR002052">
    <property type="entry name" value="DNA_methylase_N6_adenine_CS"/>
</dbReference>
<comment type="similarity">
    <text evidence="1 7">Belongs to the N(4)/N(6)-methyltransferase family.</text>
</comment>
<evidence type="ECO:0000256" key="4">
    <source>
        <dbReference type="ARBA" id="ARBA00022679"/>
    </source>
</evidence>
<dbReference type="Gene3D" id="3.40.50.150">
    <property type="entry name" value="Vaccinia Virus protein VP39"/>
    <property type="match status" value="1"/>
</dbReference>
<proteinExistence type="inferred from homology"/>
<sequence>MQKKAGGIANIRVLEYNAIIEYGGAVMDFMSAREAADKWGISQRRVAVLCSENRIDNATMVGNMWIIPTIAEKPIDARRSHYTKSDEKKVKPFLKWAGGKGQLLFEIEKYYPFENKKITKYAEPFVGSGAVLFDILSKYELEAVYISDINAELINTYGAIRDDIDELIELLMAIRDEFVPMGTDNRKTYYLLKRERFNDLKVNGKESSDIEKAALMIFLNKTCFNGLFRVNKKGLFNVPMGSYKNPMICDEENLRAVSEKLQNVTIVCGDYRESADFIDDRTFVYFDPPYRPITDTANFTAYTKNLFDDDEQIKLAKFADDLHRRGAKVVVSNSDPKNSNAEDDFFDSIYSSHKIKRVEATRMINCNSEARGKIKELLISNF</sequence>
<dbReference type="Pfam" id="PF02086">
    <property type="entry name" value="MethyltransfD12"/>
    <property type="match status" value="1"/>
</dbReference>
<protein>
    <recommendedName>
        <fullName evidence="2 7">Site-specific DNA-methyltransferase (adenine-specific)</fullName>
        <ecNumber evidence="2 7">2.1.1.72</ecNumber>
    </recommendedName>
</protein>
<dbReference type="Gene3D" id="1.10.1020.10">
    <property type="entry name" value="Adenine-specific Methyltransferase, Domain 2"/>
    <property type="match status" value="1"/>
</dbReference>
<dbReference type="InterPro" id="IPR023095">
    <property type="entry name" value="Ade_MeTrfase_dom_2"/>
</dbReference>
<evidence type="ECO:0000313" key="8">
    <source>
        <dbReference type="EMBL" id="MEX5285590.1"/>
    </source>
</evidence>
<keyword evidence="5 7" id="KW-0949">S-adenosyl-L-methionine</keyword>
<dbReference type="EMBL" id="JARVLH010000004">
    <property type="protein sequence ID" value="MEX5285590.1"/>
    <property type="molecule type" value="Genomic_DNA"/>
</dbReference>
<evidence type="ECO:0000256" key="1">
    <source>
        <dbReference type="ARBA" id="ARBA00006594"/>
    </source>
</evidence>